<dbReference type="Proteomes" id="UP000239772">
    <property type="component" value="Unassembled WGS sequence"/>
</dbReference>
<evidence type="ECO:0000256" key="1">
    <source>
        <dbReference type="RuleBase" id="RU369079"/>
    </source>
</evidence>
<feature type="transmembrane region" description="Helical" evidence="2">
    <location>
        <begin position="624"/>
        <end position="650"/>
    </location>
</feature>
<evidence type="ECO:0000313" key="4">
    <source>
        <dbReference type="EMBL" id="PSC06643.1"/>
    </source>
</evidence>
<keyword evidence="1" id="KW-0813">Transport</keyword>
<feature type="domain" description="TRAP C4-dicarboxylate transport system permease DctM subunit" evidence="3">
    <location>
        <begin position="135"/>
        <end position="399"/>
    </location>
</feature>
<feature type="transmembrane region" description="Helical" evidence="2">
    <location>
        <begin position="37"/>
        <end position="58"/>
    </location>
</feature>
<dbReference type="Pfam" id="PF06808">
    <property type="entry name" value="DctM"/>
    <property type="match status" value="2"/>
</dbReference>
<dbReference type="NCBIfam" id="TIGR02123">
    <property type="entry name" value="TRAP_fused"/>
    <property type="match status" value="1"/>
</dbReference>
<dbReference type="InterPro" id="IPR011853">
    <property type="entry name" value="TRAP_DctM-Dct_fused"/>
</dbReference>
<feature type="transmembrane region" description="Helical" evidence="2">
    <location>
        <begin position="127"/>
        <end position="160"/>
    </location>
</feature>
<dbReference type="PANTHER" id="PTHR43849">
    <property type="entry name" value="BLL3936 PROTEIN"/>
    <property type="match status" value="1"/>
</dbReference>
<accession>A0A2T1HY73</accession>
<feature type="domain" description="TRAP C4-dicarboxylate transport system permease DctM subunit" evidence="3">
    <location>
        <begin position="406"/>
        <end position="612"/>
    </location>
</feature>
<evidence type="ECO:0000259" key="3">
    <source>
        <dbReference type="Pfam" id="PF06808"/>
    </source>
</evidence>
<dbReference type="EMBL" id="PVZS01000002">
    <property type="protein sequence ID" value="PSC06643.1"/>
    <property type="molecule type" value="Genomic_DNA"/>
</dbReference>
<comment type="subcellular location">
    <subcellularLocation>
        <location evidence="1">Cell inner membrane</location>
        <topology evidence="1">Multi-pass membrane protein</topology>
    </subcellularLocation>
</comment>
<comment type="function">
    <text evidence="1">Part of the tripartite ATP-independent periplasmic (TRAP) transport system.</text>
</comment>
<evidence type="ECO:0000313" key="5">
    <source>
        <dbReference type="Proteomes" id="UP000239772"/>
    </source>
</evidence>
<feature type="transmembrane region" description="Helical" evidence="2">
    <location>
        <begin position="585"/>
        <end position="603"/>
    </location>
</feature>
<feature type="transmembrane region" description="Helical" evidence="2">
    <location>
        <begin position="471"/>
        <end position="494"/>
    </location>
</feature>
<keyword evidence="2" id="KW-0812">Transmembrane</keyword>
<feature type="transmembrane region" description="Helical" evidence="2">
    <location>
        <begin position="662"/>
        <end position="690"/>
    </location>
</feature>
<dbReference type="GO" id="GO:0005886">
    <property type="term" value="C:plasma membrane"/>
    <property type="evidence" value="ECO:0007669"/>
    <property type="project" value="UniProtKB-SubCell"/>
</dbReference>
<feature type="transmembrane region" description="Helical" evidence="2">
    <location>
        <begin position="506"/>
        <end position="524"/>
    </location>
</feature>
<dbReference type="PANTHER" id="PTHR43849:SF2">
    <property type="entry name" value="BLL3936 PROTEIN"/>
    <property type="match status" value="1"/>
</dbReference>
<protein>
    <submittedName>
        <fullName evidence="4">C4-dicarboxylate ABC transporter</fullName>
    </submittedName>
</protein>
<feature type="transmembrane region" description="Helical" evidence="2">
    <location>
        <begin position="94"/>
        <end position="115"/>
    </location>
</feature>
<feature type="transmembrane region" description="Helical" evidence="2">
    <location>
        <begin position="315"/>
        <end position="336"/>
    </location>
</feature>
<sequence length="704" mass="73592">MSTAADAHHHGASTSLTEMEIEHGLPPGWGEGWTARLVFWIALAFSVFQIATAVYAILPAQVLRAVHVGFLVLVGGALIANHKAPNSLLKTLGWVVALAGFAAGLYHWVFFIDLVNRAGDLTTPDMIVGVATLVILFAVSWVLMGAALPLICLAFLAYGMFGQYLPAPLDHRGYGFDQIIEQMSFGTEGIYGTPTGVSATYIFLFVLFGAFLERAGMIGLFNDVALGLVGWARGGAAKVAVVSSAFMGTISGSGVANVVTVGQFTIPLMKRFGYKPSFAGGVEATASMGGQIMPPVMGAVAFIMAENIGVPYAEIVKAAIIPAILYFASAFWMVHLEAGKENLRGMPRSELPSPLLALKRQWHLVLPLALLVYMLMHGFTPLFAGSVGLALTVIMILGATVALGLGAPAFRMAFWIAIGLLTASFLEFGVSVIVGLVAVLIVANLFSRGGRETLVMCRDALADGARQALPVGLACAIVGVVIGTLTLTGSATILGNYIVSFGKTSLFLSLVLVMVTSIVLGTGLPTIPTYIITASLAAPALLQLGVPLIVSHMFVFYYGIIADLTPPVALAALAAAPIAKASPDAIGWQATRIALAGFLIPFMGVYEPTLMLQNGGAIAASYGYWVEVAVVFVKAAMTIAMSGVAAIGFLKTRTTPVERVLAGVSAALLICDFPFSDTSGFLLGVAVIAVNMVRAARVERTAAA</sequence>
<dbReference type="RefSeq" id="WP_106335022.1">
    <property type="nucleotide sequence ID" value="NZ_PVZS01000002.1"/>
</dbReference>
<keyword evidence="1" id="KW-0997">Cell inner membrane</keyword>
<feature type="transmembrane region" description="Helical" evidence="2">
    <location>
        <begin position="382"/>
        <end position="406"/>
    </location>
</feature>
<organism evidence="4 5">
    <name type="scientific">Alsobacter soli</name>
    <dbReference type="NCBI Taxonomy" id="2109933"/>
    <lineage>
        <taxon>Bacteria</taxon>
        <taxon>Pseudomonadati</taxon>
        <taxon>Pseudomonadota</taxon>
        <taxon>Alphaproteobacteria</taxon>
        <taxon>Hyphomicrobiales</taxon>
        <taxon>Alsobacteraceae</taxon>
        <taxon>Alsobacter</taxon>
    </lineage>
</organism>
<feature type="transmembrane region" description="Helical" evidence="2">
    <location>
        <begin position="278"/>
        <end position="303"/>
    </location>
</feature>
<dbReference type="OrthoDB" id="9759894at2"/>
<dbReference type="GO" id="GO:0022857">
    <property type="term" value="F:transmembrane transporter activity"/>
    <property type="evidence" value="ECO:0007669"/>
    <property type="project" value="UniProtKB-UniRule"/>
</dbReference>
<feature type="transmembrane region" description="Helical" evidence="2">
    <location>
        <begin position="65"/>
        <end position="82"/>
    </location>
</feature>
<feature type="transmembrane region" description="Helical" evidence="2">
    <location>
        <begin position="357"/>
        <end position="376"/>
    </location>
</feature>
<feature type="transmembrane region" description="Helical" evidence="2">
    <location>
        <begin position="190"/>
        <end position="212"/>
    </location>
</feature>
<feature type="transmembrane region" description="Helical" evidence="2">
    <location>
        <begin position="413"/>
        <end position="446"/>
    </location>
</feature>
<keyword evidence="5" id="KW-1185">Reference proteome</keyword>
<proteinExistence type="predicted"/>
<gene>
    <name evidence="4" type="ORF">SLNSH_02205</name>
</gene>
<keyword evidence="1" id="KW-1003">Cell membrane</keyword>
<name>A0A2T1HY73_9HYPH</name>
<keyword evidence="2" id="KW-0472">Membrane</keyword>
<dbReference type="InterPro" id="IPR010656">
    <property type="entry name" value="DctM"/>
</dbReference>
<dbReference type="AlphaFoldDB" id="A0A2T1HY73"/>
<keyword evidence="2" id="KW-1133">Transmembrane helix</keyword>
<comment type="caution">
    <text evidence="4">The sequence shown here is derived from an EMBL/GenBank/DDBJ whole genome shotgun (WGS) entry which is preliminary data.</text>
</comment>
<evidence type="ECO:0000256" key="2">
    <source>
        <dbReference type="SAM" id="Phobius"/>
    </source>
</evidence>
<reference evidence="5" key="1">
    <citation type="submission" date="2018-03" db="EMBL/GenBank/DDBJ databases">
        <authorList>
            <person name="Sun L."/>
            <person name="Liu H."/>
            <person name="Chen W."/>
            <person name="Huang K."/>
            <person name="Liu W."/>
            <person name="Gao X."/>
        </authorList>
    </citation>
    <scope>NUCLEOTIDE SEQUENCE [LARGE SCALE GENOMIC DNA]</scope>
    <source>
        <strain evidence="5">SH9</strain>
    </source>
</reference>